<proteinExistence type="predicted"/>
<keyword evidence="1" id="KW-0472">Membrane</keyword>
<evidence type="ECO:0000256" key="1">
    <source>
        <dbReference type="SAM" id="Phobius"/>
    </source>
</evidence>
<organism evidence="2 3">
    <name type="scientific">Agathobacter rectalis</name>
    <dbReference type="NCBI Taxonomy" id="39491"/>
    <lineage>
        <taxon>Bacteria</taxon>
        <taxon>Bacillati</taxon>
        <taxon>Bacillota</taxon>
        <taxon>Clostridia</taxon>
        <taxon>Lachnospirales</taxon>
        <taxon>Lachnospiraceae</taxon>
        <taxon>Agathobacter</taxon>
    </lineage>
</organism>
<dbReference type="AlphaFoldDB" id="A0A173TRX4"/>
<feature type="transmembrane region" description="Helical" evidence="1">
    <location>
        <begin position="151"/>
        <end position="170"/>
    </location>
</feature>
<dbReference type="RefSeq" id="WP_055238082.1">
    <property type="nucleotide sequence ID" value="NZ_CYXM01000007.1"/>
</dbReference>
<feature type="transmembrane region" description="Helical" evidence="1">
    <location>
        <begin position="74"/>
        <end position="90"/>
    </location>
</feature>
<feature type="transmembrane region" description="Helical" evidence="1">
    <location>
        <begin position="31"/>
        <end position="53"/>
    </location>
</feature>
<accession>A0A173TRX4</accession>
<keyword evidence="1" id="KW-1133">Transmembrane helix</keyword>
<evidence type="ECO:0000313" key="3">
    <source>
        <dbReference type="Proteomes" id="UP000095673"/>
    </source>
</evidence>
<reference evidence="2 3" key="1">
    <citation type="submission" date="2015-09" db="EMBL/GenBank/DDBJ databases">
        <authorList>
            <consortium name="Pathogen Informatics"/>
        </authorList>
    </citation>
    <scope>NUCLEOTIDE SEQUENCE [LARGE SCALE GENOMIC DNA]</scope>
    <source>
        <strain evidence="2 3">2789STDY5834968</strain>
    </source>
</reference>
<protein>
    <submittedName>
        <fullName evidence="2">Uncharacterized protein</fullName>
    </submittedName>
</protein>
<feature type="transmembrane region" description="Helical" evidence="1">
    <location>
        <begin position="96"/>
        <end position="115"/>
    </location>
</feature>
<gene>
    <name evidence="2" type="ORF">ERS852580_01764</name>
</gene>
<evidence type="ECO:0000313" key="2">
    <source>
        <dbReference type="EMBL" id="CUN05244.1"/>
    </source>
</evidence>
<dbReference type="EMBL" id="CYXM01000007">
    <property type="protein sequence ID" value="CUN05244.1"/>
    <property type="molecule type" value="Genomic_DNA"/>
</dbReference>
<dbReference type="Proteomes" id="UP000095673">
    <property type="component" value="Unassembled WGS sequence"/>
</dbReference>
<sequence length="261" mass="30091">MLLCNIINTLESLNLIFERINDFNLNLNSPVQLFLISFVIISIIVKFSGAFYASNIEIFLSKKNKEKNKELSNLVFLFVVIVFCNEMFTLENTFSICEFLILIIMLFCIGVLKVIQSIKNSKDTKLLKKLKDTKLLKKLNTSFIERNKQNCFLVIILVFFPLVISAFSNINKTPKISLTILGTLVETILIFLISNGLRMNYSNIKIVKFDDEQEKYYLLAKIDDKKIICGDKNTINDSSKLITIDVEDILNKTYYMVSDKK</sequence>
<feature type="transmembrane region" description="Helical" evidence="1">
    <location>
        <begin position="176"/>
        <end position="197"/>
    </location>
</feature>
<name>A0A173TRX4_9FIRM</name>
<keyword evidence="1" id="KW-0812">Transmembrane</keyword>